<dbReference type="GO" id="GO:0006302">
    <property type="term" value="P:double-strand break repair"/>
    <property type="evidence" value="ECO:0007669"/>
    <property type="project" value="TreeGrafter"/>
</dbReference>
<evidence type="ECO:0000256" key="16">
    <source>
        <dbReference type="RuleBase" id="RU004460"/>
    </source>
</evidence>
<keyword evidence="6 16" id="KW-0235">DNA replication</keyword>
<sequence length="984" mass="109812">MFPTLANQVISNSPTTTSPTIILVDGHSLAFRSYFAFAKGKNGGLRTKAGIPTSVCFGFIKCLLEVMTTQQPQAIAVAFDLGLPTFRHEADDTYKADRVETPEDFIPDLENLNELLRGLNLPIFTAPGYEADDVLGTLAQKASAAGYRVKILSGDRDLFQLIDERKGITVLNFSPEALKRSANSITEFQAEQVKEKLGVLPTQIVDFKALCGDKSDNIPGVRGIGEKTAVKLLNTYNSLAEIYAKLDEITGSTHEKLIAGKEDALHSQYLAQIVVDVPIEVNLEDCQLTGFDTNNLIPILEKLEFKKFLEQINQLQEKFGGKVLETKVEEINKIEPEENDDLWFFSAEDTAKAEKLPESSIQIRIIDTEDKLQELVSILQKCTNTEKPVAWDTETTALEPRDADLVGIGCCWGIGENEVAYIPVGHKIGNNLQLNLVLSALRSILESADYPKTFQNAKFDRLIFKCQGINLAGVVFDPMLASYLINPDTTHNLSDLSLRHLGLQLTEYNDIVPKTGKKEPQKTIADIGINLVAYYCGTQVYATFQLVDKLRAELEKAPDLAKLLVEVEQPLEAVLAEMEYTGVRINSGYLQELSQQLETELAKLEIQATEIAGETFNLGSPKQLSYILFEKLGLSTKHSRKIQTGYSTDAATLEKLQEIDDTGFVDAIIEYRTLSKLKSTYVDALPALVHPQSQRLHTDFNQTATSTGRLSSSNPNLQNIPIRTAFSRQIRKAFLPESGWLMVAADYSQIELRILAHLSQEPILLKAYQQNEDIHTVTAKLVFEKEEVTSEERRFAKTINFGVIYGMGSLKFARSTGVDKANANEFIKRFNERYPLVFKYLEGVKKQAISQGYVETILGRRRYLDFTSKSLQELRGRDLEDINLSKLKNLGAYDAGLLRSAANAPIQGSSADIIKIAMVQLHEVLKNYQARLLLQVHDELVFEVPPPEWEELQIQIKSVMENAVSLSVPLVVDVRAGDNWMETK</sequence>
<keyword evidence="11 16" id="KW-0239">DNA-directed DNA polymerase</keyword>
<dbReference type="FunFam" id="1.10.150.20:FF:000002">
    <property type="entry name" value="DNA polymerase I"/>
    <property type="match status" value="1"/>
</dbReference>
<feature type="domain" description="3'-5' exonuclease" evidence="17">
    <location>
        <begin position="363"/>
        <end position="555"/>
    </location>
</feature>
<dbReference type="CDD" id="cd06139">
    <property type="entry name" value="DNA_polA_I_Ecoli_like_exo"/>
    <property type="match status" value="1"/>
</dbReference>
<dbReference type="Gene3D" id="3.30.420.10">
    <property type="entry name" value="Ribonuclease H-like superfamily/Ribonuclease H"/>
    <property type="match status" value="1"/>
</dbReference>
<feature type="domain" description="5'-3' exonuclease" evidence="18">
    <location>
        <begin position="18"/>
        <end position="289"/>
    </location>
</feature>
<feature type="domain" description="DNA-directed DNA polymerase family A palm" evidence="19">
    <location>
        <begin position="727"/>
        <end position="948"/>
    </location>
</feature>
<protein>
    <recommendedName>
        <fullName evidence="3 15">DNA polymerase I</fullName>
        <ecNumber evidence="2 15">2.7.7.7</ecNumber>
    </recommendedName>
</protein>
<dbReference type="InterPro" id="IPR002298">
    <property type="entry name" value="DNA_polymerase_A"/>
</dbReference>
<dbReference type="EC" id="2.7.7.7" evidence="2 15"/>
<dbReference type="NCBIfam" id="TIGR00593">
    <property type="entry name" value="pola"/>
    <property type="match status" value="1"/>
</dbReference>
<keyword evidence="4 16" id="KW-0808">Transferase</keyword>
<keyword evidence="7" id="KW-0540">Nuclease</keyword>
<evidence type="ECO:0000313" key="20">
    <source>
        <dbReference type="EMBL" id="MBD2296168.1"/>
    </source>
</evidence>
<dbReference type="PANTHER" id="PTHR10133:SF27">
    <property type="entry name" value="DNA POLYMERASE NU"/>
    <property type="match status" value="1"/>
</dbReference>
<keyword evidence="8 16" id="KW-0227">DNA damage</keyword>
<dbReference type="GO" id="GO:0003677">
    <property type="term" value="F:DNA binding"/>
    <property type="evidence" value="ECO:0007669"/>
    <property type="project" value="UniProtKB-UniRule"/>
</dbReference>
<evidence type="ECO:0000256" key="15">
    <source>
        <dbReference type="NCBIfam" id="TIGR00593"/>
    </source>
</evidence>
<dbReference type="InterPro" id="IPR043502">
    <property type="entry name" value="DNA/RNA_pol_sf"/>
</dbReference>
<dbReference type="PRINTS" id="PR00868">
    <property type="entry name" value="DNAPOLI"/>
</dbReference>
<dbReference type="RefSeq" id="WP_190564268.1">
    <property type="nucleotide sequence ID" value="NZ_JACJQU010000019.1"/>
</dbReference>
<dbReference type="CDD" id="cd09898">
    <property type="entry name" value="H3TH_53EXO"/>
    <property type="match status" value="1"/>
</dbReference>
<evidence type="ECO:0000256" key="3">
    <source>
        <dbReference type="ARBA" id="ARBA00020311"/>
    </source>
</evidence>
<evidence type="ECO:0000256" key="13">
    <source>
        <dbReference type="ARBA" id="ARBA00023204"/>
    </source>
</evidence>
<dbReference type="Pfam" id="PF00476">
    <property type="entry name" value="DNA_pol_A"/>
    <property type="match status" value="1"/>
</dbReference>
<keyword evidence="10 16" id="KW-0269">Exonuclease</keyword>
<dbReference type="GO" id="GO:0008409">
    <property type="term" value="F:5'-3' exonuclease activity"/>
    <property type="evidence" value="ECO:0007669"/>
    <property type="project" value="UniProtKB-UniRule"/>
</dbReference>
<evidence type="ECO:0000256" key="14">
    <source>
        <dbReference type="ARBA" id="ARBA00049244"/>
    </source>
</evidence>
<reference evidence="21" key="1">
    <citation type="journal article" date="2020" name="ISME J.">
        <title>Comparative genomics reveals insights into cyanobacterial evolution and habitat adaptation.</title>
        <authorList>
            <person name="Chen M.Y."/>
            <person name="Teng W.K."/>
            <person name="Zhao L."/>
            <person name="Hu C.X."/>
            <person name="Zhou Y.K."/>
            <person name="Han B.P."/>
            <person name="Song L.R."/>
            <person name="Shu W.S."/>
        </authorList>
    </citation>
    <scope>NUCLEOTIDE SEQUENCE [LARGE SCALE GENOMIC DNA]</scope>
    <source>
        <strain evidence="21">FACHB-251</strain>
    </source>
</reference>
<dbReference type="FunFam" id="1.20.1060.10:FF:000001">
    <property type="entry name" value="DNA polymerase I"/>
    <property type="match status" value="1"/>
</dbReference>
<evidence type="ECO:0000256" key="5">
    <source>
        <dbReference type="ARBA" id="ARBA00022695"/>
    </source>
</evidence>
<dbReference type="SUPFAM" id="SSF47807">
    <property type="entry name" value="5' to 3' exonuclease, C-terminal subdomain"/>
    <property type="match status" value="1"/>
</dbReference>
<dbReference type="Gene3D" id="3.30.70.370">
    <property type="match status" value="1"/>
</dbReference>
<dbReference type="SUPFAM" id="SSF56672">
    <property type="entry name" value="DNA/RNA polymerases"/>
    <property type="match status" value="1"/>
</dbReference>
<dbReference type="InterPro" id="IPR001098">
    <property type="entry name" value="DNA-dir_DNA_pol_A_palm_dom"/>
</dbReference>
<dbReference type="SMART" id="SM00474">
    <property type="entry name" value="35EXOc"/>
    <property type="match status" value="1"/>
</dbReference>
<dbReference type="SMART" id="SM00279">
    <property type="entry name" value="HhH2"/>
    <property type="match status" value="1"/>
</dbReference>
<comment type="catalytic activity">
    <reaction evidence="14 16">
        <text>DNA(n) + a 2'-deoxyribonucleoside 5'-triphosphate = DNA(n+1) + diphosphate</text>
        <dbReference type="Rhea" id="RHEA:22508"/>
        <dbReference type="Rhea" id="RHEA-COMP:17339"/>
        <dbReference type="Rhea" id="RHEA-COMP:17340"/>
        <dbReference type="ChEBI" id="CHEBI:33019"/>
        <dbReference type="ChEBI" id="CHEBI:61560"/>
        <dbReference type="ChEBI" id="CHEBI:173112"/>
        <dbReference type="EC" id="2.7.7.7"/>
    </reaction>
</comment>
<dbReference type="InterPro" id="IPR029060">
    <property type="entry name" value="PIN-like_dom_sf"/>
</dbReference>
<dbReference type="AlphaFoldDB" id="A0A927A372"/>
<evidence type="ECO:0000259" key="17">
    <source>
        <dbReference type="SMART" id="SM00474"/>
    </source>
</evidence>
<evidence type="ECO:0000256" key="8">
    <source>
        <dbReference type="ARBA" id="ARBA00022763"/>
    </source>
</evidence>
<dbReference type="InterPro" id="IPR020045">
    <property type="entry name" value="DNA_polI_H3TH"/>
</dbReference>
<dbReference type="InterPro" id="IPR020046">
    <property type="entry name" value="5-3_exonucl_a-hlix_arch_N"/>
</dbReference>
<organism evidence="20 21">
    <name type="scientific">Anabaena sphaerica FACHB-251</name>
    <dbReference type="NCBI Taxonomy" id="2692883"/>
    <lineage>
        <taxon>Bacteria</taxon>
        <taxon>Bacillati</taxon>
        <taxon>Cyanobacteriota</taxon>
        <taxon>Cyanophyceae</taxon>
        <taxon>Nostocales</taxon>
        <taxon>Nostocaceae</taxon>
        <taxon>Anabaena</taxon>
    </lineage>
</organism>
<dbReference type="Proteomes" id="UP000662185">
    <property type="component" value="Unassembled WGS sequence"/>
</dbReference>
<evidence type="ECO:0000256" key="1">
    <source>
        <dbReference type="ARBA" id="ARBA00007705"/>
    </source>
</evidence>
<dbReference type="Pfam" id="PF01367">
    <property type="entry name" value="5_3_exonuc"/>
    <property type="match status" value="1"/>
</dbReference>
<evidence type="ECO:0000259" key="18">
    <source>
        <dbReference type="SMART" id="SM00475"/>
    </source>
</evidence>
<dbReference type="Pfam" id="PF01612">
    <property type="entry name" value="DNA_pol_A_exo1"/>
    <property type="match status" value="1"/>
</dbReference>
<comment type="function">
    <text evidence="16">In addition to polymerase activity, this DNA polymerase exhibits 3'-5' and 5'-3' exonuclease activity.</text>
</comment>
<dbReference type="InterPro" id="IPR018320">
    <property type="entry name" value="DNA_polymerase_1"/>
</dbReference>
<dbReference type="CDD" id="cd08637">
    <property type="entry name" value="DNA_pol_A_pol_I_C"/>
    <property type="match status" value="1"/>
</dbReference>
<dbReference type="SMART" id="SM00475">
    <property type="entry name" value="53EXOc"/>
    <property type="match status" value="1"/>
</dbReference>
<evidence type="ECO:0000256" key="10">
    <source>
        <dbReference type="ARBA" id="ARBA00022839"/>
    </source>
</evidence>
<accession>A0A927A372</accession>
<dbReference type="SUPFAM" id="SSF88723">
    <property type="entry name" value="PIN domain-like"/>
    <property type="match status" value="1"/>
</dbReference>
<dbReference type="GO" id="GO:0003887">
    <property type="term" value="F:DNA-directed DNA polymerase activity"/>
    <property type="evidence" value="ECO:0007669"/>
    <property type="project" value="UniProtKB-UniRule"/>
</dbReference>
<keyword evidence="13 16" id="KW-0234">DNA repair</keyword>
<keyword evidence="12 16" id="KW-0238">DNA-binding</keyword>
<proteinExistence type="inferred from homology"/>
<dbReference type="PANTHER" id="PTHR10133">
    <property type="entry name" value="DNA POLYMERASE I"/>
    <property type="match status" value="1"/>
</dbReference>
<dbReference type="InterPro" id="IPR036279">
    <property type="entry name" value="5-3_exonuclease_C_sf"/>
</dbReference>
<evidence type="ECO:0000313" key="21">
    <source>
        <dbReference type="Proteomes" id="UP000662185"/>
    </source>
</evidence>
<dbReference type="InterPro" id="IPR002421">
    <property type="entry name" value="5-3_exonuclease"/>
</dbReference>
<dbReference type="NCBIfam" id="NF004397">
    <property type="entry name" value="PRK05755.1"/>
    <property type="match status" value="1"/>
</dbReference>
<dbReference type="EMBL" id="JACJQU010000019">
    <property type="protein sequence ID" value="MBD2296168.1"/>
    <property type="molecule type" value="Genomic_DNA"/>
</dbReference>
<dbReference type="GO" id="GO:0006261">
    <property type="term" value="P:DNA-templated DNA replication"/>
    <property type="evidence" value="ECO:0007669"/>
    <property type="project" value="UniProtKB-UniRule"/>
</dbReference>
<evidence type="ECO:0000256" key="2">
    <source>
        <dbReference type="ARBA" id="ARBA00012417"/>
    </source>
</evidence>
<evidence type="ECO:0000256" key="4">
    <source>
        <dbReference type="ARBA" id="ARBA00022679"/>
    </source>
</evidence>
<dbReference type="Gene3D" id="3.40.50.1010">
    <property type="entry name" value="5'-nuclease"/>
    <property type="match status" value="1"/>
</dbReference>
<keyword evidence="5 16" id="KW-0548">Nucleotidyltransferase</keyword>
<keyword evidence="9 16" id="KW-0378">Hydrolase</keyword>
<comment type="similarity">
    <text evidence="1 16">Belongs to the DNA polymerase type-A family.</text>
</comment>
<gene>
    <name evidence="16 20" type="primary">polA</name>
    <name evidence="20" type="ORF">H6G06_22485</name>
</gene>
<dbReference type="InterPro" id="IPR008918">
    <property type="entry name" value="HhH2"/>
</dbReference>
<dbReference type="CDD" id="cd09859">
    <property type="entry name" value="PIN_53EXO"/>
    <property type="match status" value="1"/>
</dbReference>
<dbReference type="Gene3D" id="1.20.1060.10">
    <property type="entry name" value="Taq DNA Polymerase, Chain T, domain 4"/>
    <property type="match status" value="1"/>
</dbReference>
<dbReference type="GO" id="GO:0008408">
    <property type="term" value="F:3'-5' exonuclease activity"/>
    <property type="evidence" value="ECO:0007669"/>
    <property type="project" value="UniProtKB-UniRule"/>
</dbReference>
<dbReference type="SUPFAM" id="SSF53098">
    <property type="entry name" value="Ribonuclease H-like"/>
    <property type="match status" value="1"/>
</dbReference>
<dbReference type="Gene3D" id="1.10.150.20">
    <property type="entry name" value="5' to 3' exonuclease, C-terminal subdomain"/>
    <property type="match status" value="2"/>
</dbReference>
<dbReference type="Pfam" id="PF02739">
    <property type="entry name" value="5_3_exonuc_N"/>
    <property type="match status" value="1"/>
</dbReference>
<evidence type="ECO:0000256" key="7">
    <source>
        <dbReference type="ARBA" id="ARBA00022722"/>
    </source>
</evidence>
<evidence type="ECO:0000256" key="12">
    <source>
        <dbReference type="ARBA" id="ARBA00023125"/>
    </source>
</evidence>
<comment type="caution">
    <text evidence="20">The sequence shown here is derived from an EMBL/GenBank/DDBJ whole genome shotgun (WGS) entry which is preliminary data.</text>
</comment>
<evidence type="ECO:0000256" key="6">
    <source>
        <dbReference type="ARBA" id="ARBA00022705"/>
    </source>
</evidence>
<dbReference type="InterPro" id="IPR036397">
    <property type="entry name" value="RNaseH_sf"/>
</dbReference>
<dbReference type="InterPro" id="IPR002562">
    <property type="entry name" value="3'-5'_exonuclease_dom"/>
</dbReference>
<dbReference type="SMART" id="SM00482">
    <property type="entry name" value="POLAc"/>
    <property type="match status" value="1"/>
</dbReference>
<dbReference type="InterPro" id="IPR012337">
    <property type="entry name" value="RNaseH-like_sf"/>
</dbReference>
<dbReference type="FunFam" id="1.10.150.20:FF:000003">
    <property type="entry name" value="DNA polymerase I"/>
    <property type="match status" value="1"/>
</dbReference>
<name>A0A927A372_9NOST</name>
<evidence type="ECO:0000256" key="9">
    <source>
        <dbReference type="ARBA" id="ARBA00022801"/>
    </source>
</evidence>
<evidence type="ECO:0000259" key="19">
    <source>
        <dbReference type="SMART" id="SM00482"/>
    </source>
</evidence>
<evidence type="ECO:0000256" key="11">
    <source>
        <dbReference type="ARBA" id="ARBA00022932"/>
    </source>
</evidence>
<keyword evidence="21" id="KW-1185">Reference proteome</keyword>